<dbReference type="RefSeq" id="WP_335960577.1">
    <property type="nucleotide sequence ID" value="NZ_JAXBLX010000011.1"/>
</dbReference>
<sequence>MHMVHVAIHVKEEFITPFKEAIKENASHSIQEEGVIAFDVLQDQEDNKRFTLVEIYKTPQDQKRHRETDHFLRFKSVIPQMLAEPYTIQTFDRIFSGIPRT</sequence>
<organism evidence="2 3">
    <name type="scientific">Halalkalibacter kiskunsagensis</name>
    <dbReference type="NCBI Taxonomy" id="1548599"/>
    <lineage>
        <taxon>Bacteria</taxon>
        <taxon>Bacillati</taxon>
        <taxon>Bacillota</taxon>
        <taxon>Bacilli</taxon>
        <taxon>Bacillales</taxon>
        <taxon>Bacillaceae</taxon>
        <taxon>Halalkalibacter</taxon>
    </lineage>
</organism>
<evidence type="ECO:0000313" key="3">
    <source>
        <dbReference type="Proteomes" id="UP001589838"/>
    </source>
</evidence>
<dbReference type="GO" id="GO:0004497">
    <property type="term" value="F:monooxygenase activity"/>
    <property type="evidence" value="ECO:0007669"/>
    <property type="project" value="UniProtKB-KW"/>
</dbReference>
<dbReference type="PANTHER" id="PTHR33336">
    <property type="entry name" value="QUINOL MONOOXYGENASE YGIN-RELATED"/>
    <property type="match status" value="1"/>
</dbReference>
<evidence type="ECO:0000259" key="1">
    <source>
        <dbReference type="PROSITE" id="PS51725"/>
    </source>
</evidence>
<keyword evidence="2" id="KW-0560">Oxidoreductase</keyword>
<comment type="caution">
    <text evidence="2">The sequence shown here is derived from an EMBL/GenBank/DDBJ whole genome shotgun (WGS) entry which is preliminary data.</text>
</comment>
<dbReference type="PROSITE" id="PS51725">
    <property type="entry name" value="ABM"/>
    <property type="match status" value="1"/>
</dbReference>
<feature type="domain" description="ABM" evidence="1">
    <location>
        <begin position="2"/>
        <end position="91"/>
    </location>
</feature>
<dbReference type="InterPro" id="IPR050744">
    <property type="entry name" value="AI-2_Isomerase_LsrG"/>
</dbReference>
<dbReference type="EMBL" id="JBHLUX010000039">
    <property type="protein sequence ID" value="MFC0472063.1"/>
    <property type="molecule type" value="Genomic_DNA"/>
</dbReference>
<evidence type="ECO:0000313" key="2">
    <source>
        <dbReference type="EMBL" id="MFC0472063.1"/>
    </source>
</evidence>
<gene>
    <name evidence="2" type="ORF">ACFFHM_16545</name>
</gene>
<dbReference type="PANTHER" id="PTHR33336:SF3">
    <property type="entry name" value="ABM DOMAIN-CONTAINING PROTEIN"/>
    <property type="match status" value="1"/>
</dbReference>
<name>A0ABV6KJ71_9BACI</name>
<dbReference type="Pfam" id="PF03992">
    <property type="entry name" value="ABM"/>
    <property type="match status" value="1"/>
</dbReference>
<keyword evidence="2" id="KW-0503">Monooxygenase</keyword>
<keyword evidence="3" id="KW-1185">Reference proteome</keyword>
<protein>
    <submittedName>
        <fullName evidence="2">Quinol monooxygenase</fullName>
        <ecNumber evidence="2">1.-.-.-</ecNumber>
    </submittedName>
</protein>
<dbReference type="EC" id="1.-.-.-" evidence="2"/>
<dbReference type="SUPFAM" id="SSF54909">
    <property type="entry name" value="Dimeric alpha+beta barrel"/>
    <property type="match status" value="1"/>
</dbReference>
<accession>A0ABV6KJ71</accession>
<dbReference type="InterPro" id="IPR011008">
    <property type="entry name" value="Dimeric_a/b-barrel"/>
</dbReference>
<reference evidence="2 3" key="1">
    <citation type="submission" date="2024-09" db="EMBL/GenBank/DDBJ databases">
        <authorList>
            <person name="Sun Q."/>
            <person name="Mori K."/>
        </authorList>
    </citation>
    <scope>NUCLEOTIDE SEQUENCE [LARGE SCALE GENOMIC DNA]</scope>
    <source>
        <strain evidence="2 3">NCAIM B.02610</strain>
    </source>
</reference>
<dbReference type="InterPro" id="IPR007138">
    <property type="entry name" value="ABM_dom"/>
</dbReference>
<dbReference type="Proteomes" id="UP001589838">
    <property type="component" value="Unassembled WGS sequence"/>
</dbReference>
<proteinExistence type="predicted"/>
<dbReference type="Gene3D" id="3.30.70.100">
    <property type="match status" value="1"/>
</dbReference>